<dbReference type="Proteomes" id="UP000325395">
    <property type="component" value="Unassembled WGS sequence"/>
</dbReference>
<dbReference type="EMBL" id="ML735872">
    <property type="protein sequence ID" value="KAE8411490.1"/>
    <property type="molecule type" value="Genomic_DNA"/>
</dbReference>
<keyword evidence="2" id="KW-1185">Reference proteome</keyword>
<reference evidence="1 2" key="1">
    <citation type="submission" date="2019-04" db="EMBL/GenBank/DDBJ databases">
        <authorList>
            <consortium name="DOE Joint Genome Institute"/>
            <person name="Mondo S."/>
            <person name="Kjaerbolling I."/>
            <person name="Vesth T."/>
            <person name="Frisvad J.C."/>
            <person name="Nybo J.L."/>
            <person name="Theobald S."/>
            <person name="Kildgaard S."/>
            <person name="Isbrandt T."/>
            <person name="Kuo A."/>
            <person name="Sato A."/>
            <person name="Lyhne E.K."/>
            <person name="Kogle M.E."/>
            <person name="Wiebenga A."/>
            <person name="Kun R.S."/>
            <person name="Lubbers R.J."/>
            <person name="Makela M.R."/>
            <person name="Barry K."/>
            <person name="Chovatia M."/>
            <person name="Clum A."/>
            <person name="Daum C."/>
            <person name="Haridas S."/>
            <person name="He G."/>
            <person name="LaButti K."/>
            <person name="Lipzen A."/>
            <person name="Riley R."/>
            <person name="Salamov A."/>
            <person name="Simmons B.A."/>
            <person name="Magnuson J.K."/>
            <person name="Henrissat B."/>
            <person name="Mortensen U.H."/>
            <person name="Larsen T.O."/>
            <person name="Devries R.P."/>
            <person name="Grigoriev I.V."/>
            <person name="Machida M."/>
            <person name="Baker S.E."/>
            <person name="Andersen M.R."/>
            <person name="Cantor M.N."/>
            <person name="Hua S.X."/>
        </authorList>
    </citation>
    <scope>NUCLEOTIDE SEQUENCE [LARGE SCALE GENOMIC DNA]</scope>
    <source>
        <strain evidence="1 2">CBS 117616</strain>
    </source>
</reference>
<proteinExistence type="predicted"/>
<name>A0ABQ6W2W0_9EURO</name>
<sequence length="131" mass="15537">MVLIYITVRFNPYYKNWDTRLRSIHSHVKHGLFRMSWHELRDLPHDTLCRGVSIDNSWIGCNLGDTQLHEVVRCQALEEISAEYYGESAEQCILRTMNEHLYTGNRALGRDRYSEERYFPSEPSHCSDRPF</sequence>
<organism evidence="1 2">
    <name type="scientific">Aspergillus pseudocaelatus</name>
    <dbReference type="NCBI Taxonomy" id="1825620"/>
    <lineage>
        <taxon>Eukaryota</taxon>
        <taxon>Fungi</taxon>
        <taxon>Dikarya</taxon>
        <taxon>Ascomycota</taxon>
        <taxon>Pezizomycotina</taxon>
        <taxon>Eurotiomycetes</taxon>
        <taxon>Eurotiomycetidae</taxon>
        <taxon>Eurotiales</taxon>
        <taxon>Aspergillaceae</taxon>
        <taxon>Aspergillus</taxon>
        <taxon>Aspergillus subgen. Circumdati</taxon>
    </lineage>
</organism>
<evidence type="ECO:0000313" key="1">
    <source>
        <dbReference type="EMBL" id="KAE8411490.1"/>
    </source>
</evidence>
<gene>
    <name evidence="1" type="ORF">BDV36DRAFT_288691</name>
</gene>
<accession>A0ABQ6W2W0</accession>
<protein>
    <submittedName>
        <fullName evidence="1">Uncharacterized protein</fullName>
    </submittedName>
</protein>
<evidence type="ECO:0000313" key="2">
    <source>
        <dbReference type="Proteomes" id="UP000325395"/>
    </source>
</evidence>